<protein>
    <submittedName>
        <fullName evidence="1">Uncharacterized protein</fullName>
    </submittedName>
</protein>
<dbReference type="EMBL" id="FMZE01000006">
    <property type="protein sequence ID" value="SDD21155.1"/>
    <property type="molecule type" value="Genomic_DNA"/>
</dbReference>
<dbReference type="KEGG" id="pmad:BAY61_00050"/>
<accession>A0A222VIA0</accession>
<keyword evidence="2" id="KW-1185">Reference proteome</keyword>
<dbReference type="Proteomes" id="UP000199494">
    <property type="component" value="Unassembled WGS sequence"/>
</dbReference>
<name>A0A222VIA0_9PSEU</name>
<evidence type="ECO:0000313" key="1">
    <source>
        <dbReference type="EMBL" id="SDD21155.1"/>
    </source>
</evidence>
<reference evidence="1 2" key="1">
    <citation type="submission" date="2016-10" db="EMBL/GenBank/DDBJ databases">
        <authorList>
            <person name="de Groot N.N."/>
        </authorList>
    </citation>
    <scope>NUCLEOTIDE SEQUENCE [LARGE SCALE GENOMIC DNA]</scope>
    <source>
        <strain evidence="1 2">CGMCC 4.5506</strain>
    </source>
</reference>
<dbReference type="RefSeq" id="WP_091806387.1">
    <property type="nucleotide sequence ID" value="NZ_CP016353.1"/>
</dbReference>
<sequence length="153" mass="16503">MTTSPVPAYQAFYPPIAVLGLTLSGVRLYNNVDNDEYTITYYSIWELVGTPRGASIGLISLIILGSFVAISAYMYLRPPTSPVLPIIASTLAALAALMLTFKAGASNLVPATLSDGGRMMFVLTWASCVFTAVHAAHILFAKRRYWPEAPVSN</sequence>
<proteinExistence type="predicted"/>
<gene>
    <name evidence="1" type="ORF">SAMN05421630_106422</name>
</gene>
<dbReference type="AlphaFoldDB" id="A0A222VIA0"/>
<organism evidence="1 2">
    <name type="scientific">Prauserella marina</name>
    <dbReference type="NCBI Taxonomy" id="530584"/>
    <lineage>
        <taxon>Bacteria</taxon>
        <taxon>Bacillati</taxon>
        <taxon>Actinomycetota</taxon>
        <taxon>Actinomycetes</taxon>
        <taxon>Pseudonocardiales</taxon>
        <taxon>Pseudonocardiaceae</taxon>
        <taxon>Prauserella</taxon>
    </lineage>
</organism>
<evidence type="ECO:0000313" key="2">
    <source>
        <dbReference type="Proteomes" id="UP000199494"/>
    </source>
</evidence>
<dbReference type="STRING" id="530584.SAMN05421630_106422"/>